<feature type="transmembrane region" description="Helical" evidence="1">
    <location>
        <begin position="137"/>
        <end position="160"/>
    </location>
</feature>
<keyword evidence="1" id="KW-1133">Transmembrane helix</keyword>
<organism evidence="2 3">
    <name type="scientific">Pelolinea submarina</name>
    <dbReference type="NCBI Taxonomy" id="913107"/>
    <lineage>
        <taxon>Bacteria</taxon>
        <taxon>Bacillati</taxon>
        <taxon>Chloroflexota</taxon>
        <taxon>Anaerolineae</taxon>
        <taxon>Anaerolineales</taxon>
        <taxon>Anaerolineaceae</taxon>
        <taxon>Pelolinea</taxon>
    </lineage>
</organism>
<dbReference type="Proteomes" id="UP000256388">
    <property type="component" value="Unassembled WGS sequence"/>
</dbReference>
<dbReference type="RefSeq" id="WP_116225410.1">
    <property type="nucleotide sequence ID" value="NZ_AP018437.1"/>
</dbReference>
<feature type="transmembrane region" description="Helical" evidence="1">
    <location>
        <begin position="54"/>
        <end position="78"/>
    </location>
</feature>
<feature type="transmembrane region" description="Helical" evidence="1">
    <location>
        <begin position="21"/>
        <end position="42"/>
    </location>
</feature>
<name>A0A3E0ABC9_9CHLR</name>
<reference evidence="2 3" key="1">
    <citation type="submission" date="2018-08" db="EMBL/GenBank/DDBJ databases">
        <title>Genomic Encyclopedia of Type Strains, Phase IV (KMG-IV): sequencing the most valuable type-strain genomes for metagenomic binning, comparative biology and taxonomic classification.</title>
        <authorList>
            <person name="Goeker M."/>
        </authorList>
    </citation>
    <scope>NUCLEOTIDE SEQUENCE [LARGE SCALE GENOMIC DNA]</scope>
    <source>
        <strain evidence="2 3">DSM 23923</strain>
    </source>
</reference>
<feature type="transmembrane region" description="Helical" evidence="1">
    <location>
        <begin position="172"/>
        <end position="190"/>
    </location>
</feature>
<evidence type="ECO:0000313" key="3">
    <source>
        <dbReference type="Proteomes" id="UP000256388"/>
    </source>
</evidence>
<gene>
    <name evidence="2" type="ORF">DFR64_2140</name>
</gene>
<protein>
    <submittedName>
        <fullName evidence="2">Ferric reductase like protein</fullName>
    </submittedName>
</protein>
<proteinExistence type="predicted"/>
<comment type="caution">
    <text evidence="2">The sequence shown here is derived from an EMBL/GenBank/DDBJ whole genome shotgun (WGS) entry which is preliminary data.</text>
</comment>
<feature type="transmembrane region" description="Helical" evidence="1">
    <location>
        <begin position="99"/>
        <end position="117"/>
    </location>
</feature>
<keyword evidence="1" id="KW-0472">Membrane</keyword>
<keyword evidence="1" id="KW-0812">Transmembrane</keyword>
<dbReference type="OrthoDB" id="6656329at2"/>
<keyword evidence="3" id="KW-1185">Reference proteome</keyword>
<evidence type="ECO:0000256" key="1">
    <source>
        <dbReference type="SAM" id="Phobius"/>
    </source>
</evidence>
<dbReference type="AlphaFoldDB" id="A0A3E0ABC9"/>
<evidence type="ECO:0000313" key="2">
    <source>
        <dbReference type="EMBL" id="REG08765.1"/>
    </source>
</evidence>
<accession>A0A3E0ABC9</accession>
<sequence length="240" mass="26751">MKEISWSNQFEERLFKRILRTGLILAGGMLAFFLGALMLPALAQSGAAADTHTFWYLSRASGIIAFVFLWVSMVLGLLMSTRSLPKGRGFAIGNDLHQFVSLYGLFFTLFHGVILLWDPYINMTPLQLVVPFTVFNYQPLSVGAGQISLYLWIALVFSSYVRKSIGRATWRVLHYLSFGVFWMVLLHGISAGSDTGTAGMQILYWSSAASIVFLTTYRILSAIFLRNGNEKAALPGQDIE</sequence>
<feature type="transmembrane region" description="Helical" evidence="1">
    <location>
        <begin position="202"/>
        <end position="225"/>
    </location>
</feature>
<dbReference type="EMBL" id="QUMS01000002">
    <property type="protein sequence ID" value="REG08765.1"/>
    <property type="molecule type" value="Genomic_DNA"/>
</dbReference>